<dbReference type="AlphaFoldDB" id="A0A0G1F7L7"/>
<sequence>IDVDDNGNVLTGGYFYGIMDFDPGAGTANIESADDGYGNYSYDIFISQLTPDVVSPTVSTFSPTDNATGVSITSNLVLTFDETVDVETGNIVIYQSNGSVFETVDVTSGNVTGTGTTTITINPTGTFDDDTEYYVKIDTTAFDDLSGNSYAGIASETTWNFTVEDLSNPTVSDYFPSDGATQVDTRPELILTFDEAVDVETGNIVIYRSDDVVLETIGVTSSKVTGTGTTTITINHFLTLNVAQSRLGVGTSTPYGLLSLFVASSTYSTNTLFSLSSSTSSFFRSRRFSDCLPLRPYI</sequence>
<dbReference type="Pfam" id="PF13205">
    <property type="entry name" value="Big_5"/>
    <property type="match status" value="2"/>
</dbReference>
<gene>
    <name evidence="3" type="ORF">UW02_C0033G0013</name>
</gene>
<feature type="non-terminal residue" evidence="3">
    <location>
        <position position="1"/>
    </location>
</feature>
<dbReference type="InterPro" id="IPR032812">
    <property type="entry name" value="SbsA_Ig"/>
</dbReference>
<reference evidence="3 4" key="1">
    <citation type="journal article" date="2015" name="Nature">
        <title>rRNA introns, odd ribosomes, and small enigmatic genomes across a large radiation of phyla.</title>
        <authorList>
            <person name="Brown C.T."/>
            <person name="Hug L.A."/>
            <person name="Thomas B.C."/>
            <person name="Sharon I."/>
            <person name="Castelle C.J."/>
            <person name="Singh A."/>
            <person name="Wilkins M.J."/>
            <person name="Williams K.H."/>
            <person name="Banfield J.F."/>
        </authorList>
    </citation>
    <scope>NUCLEOTIDE SEQUENCE [LARGE SCALE GENOMIC DNA]</scope>
</reference>
<protein>
    <recommendedName>
        <fullName evidence="2">SbsA Ig-like domain-containing protein</fullName>
    </recommendedName>
</protein>
<feature type="domain" description="SbsA Ig-like" evidence="2">
    <location>
        <begin position="167"/>
        <end position="236"/>
    </location>
</feature>
<evidence type="ECO:0000313" key="3">
    <source>
        <dbReference type="EMBL" id="KKT18291.1"/>
    </source>
</evidence>
<evidence type="ECO:0000259" key="2">
    <source>
        <dbReference type="Pfam" id="PF13205"/>
    </source>
</evidence>
<comment type="caution">
    <text evidence="3">The sequence shown here is derived from an EMBL/GenBank/DDBJ whole genome shotgun (WGS) entry which is preliminary data.</text>
</comment>
<name>A0A0G1F7L7_9BACT</name>
<feature type="domain" description="SbsA Ig-like" evidence="2">
    <location>
        <begin position="52"/>
        <end position="162"/>
    </location>
</feature>
<organism evidence="3 4">
    <name type="scientific">Candidatus Nomurabacteria bacterium GW2011_GWB1_43_7</name>
    <dbReference type="NCBI Taxonomy" id="1618747"/>
    <lineage>
        <taxon>Bacteria</taxon>
        <taxon>Candidatus Nomuraibacteriota</taxon>
    </lineage>
</organism>
<evidence type="ECO:0000313" key="4">
    <source>
        <dbReference type="Proteomes" id="UP000034751"/>
    </source>
</evidence>
<evidence type="ECO:0000256" key="1">
    <source>
        <dbReference type="ARBA" id="ARBA00022729"/>
    </source>
</evidence>
<keyword evidence="1" id="KW-0732">Signal</keyword>
<dbReference type="STRING" id="1618747.UW02_C0033G0013"/>
<dbReference type="EMBL" id="LCGS01000033">
    <property type="protein sequence ID" value="KKT18291.1"/>
    <property type="molecule type" value="Genomic_DNA"/>
</dbReference>
<dbReference type="Proteomes" id="UP000034751">
    <property type="component" value="Unassembled WGS sequence"/>
</dbReference>
<dbReference type="PATRIC" id="fig|1618747.3.peg.840"/>
<proteinExistence type="predicted"/>
<accession>A0A0G1F7L7</accession>